<dbReference type="InterPro" id="IPR035996">
    <property type="entry name" value="4pyrrol_Methylase_sf"/>
</dbReference>
<dbReference type="NCBIfam" id="TIGR02467">
    <property type="entry name" value="CbiE"/>
    <property type="match status" value="1"/>
</dbReference>
<dbReference type="STRING" id="573370.DMR_11880"/>
<dbReference type="Gene3D" id="3.40.50.150">
    <property type="entry name" value="Vaccinia Virus protein VP39"/>
    <property type="match status" value="1"/>
</dbReference>
<dbReference type="UniPathway" id="UPA00148"/>
<dbReference type="Gene3D" id="3.30.950.10">
    <property type="entry name" value="Methyltransferase, Cobalt-precorrin-4 Transmethylase, Domain 2"/>
    <property type="match status" value="1"/>
</dbReference>
<dbReference type="PANTHER" id="PTHR43182">
    <property type="entry name" value="COBALT-PRECORRIN-6B C(15)-METHYLTRANSFERASE (DECARBOXYLATING)"/>
    <property type="match status" value="1"/>
</dbReference>
<evidence type="ECO:0000313" key="8">
    <source>
        <dbReference type="Proteomes" id="UP000009071"/>
    </source>
</evidence>
<sequence length="414" mass="42308">MPMTQASLPPIHVLGCGIGRPTLPPEAAAALDAAEVLVGGRRLLAAFPDHPGRRLPIAGPLTAVCDALADARQAGENVAVLADGDGLYFGIGKTLLARFGPQALRFYPNVTTVAVACSRLGRPWDNLPVVSLHGRSDATPLFAALARHGAAAVYTDAANSPAAIAAALLHRGGDAFTMTICENLGLPDERLRRLPLPEAASAETTSLSLALIERTAPPTVPLHLGLGDDALSRDDAVFTKAPARAVSLAALAARPGQMVWDIGAGTGAVALEASLLCAPGPVFAVERDPARHAHLVANIQRTGALTVCPVLAAAPEGLEALPDPDRVFVGGGLSGNPGLLPELCRRLAPGGRLVVNAVLLGSLTSALDVLAAHGLETAVTQLQAARAMPIAQDLRLAADNPVFIIAAAKEAAHG</sequence>
<dbReference type="PIRSF" id="PIRSF036428">
    <property type="entry name" value="CobL"/>
    <property type="match status" value="1"/>
</dbReference>
<dbReference type="InterPro" id="IPR029063">
    <property type="entry name" value="SAM-dependent_MTases_sf"/>
</dbReference>
<evidence type="ECO:0000256" key="1">
    <source>
        <dbReference type="ARBA" id="ARBA00004953"/>
    </source>
</evidence>
<reference evidence="7 8" key="1">
    <citation type="journal article" date="2009" name="Genome Res.">
        <title>Whole genome sequence of Desulfovibrio magneticus strain RS-1 revealed common gene clusters in magnetotactic bacteria.</title>
        <authorList>
            <person name="Nakazawa H."/>
            <person name="Arakaki A."/>
            <person name="Narita-Yamada S."/>
            <person name="Yashiro I."/>
            <person name="Jinno K."/>
            <person name="Aoki N."/>
            <person name="Tsuruyama A."/>
            <person name="Okamura Y."/>
            <person name="Tanikawa S."/>
            <person name="Fujita N."/>
            <person name="Takeyama H."/>
            <person name="Matsunaga T."/>
        </authorList>
    </citation>
    <scope>NUCLEOTIDE SEQUENCE [LARGE SCALE GENOMIC DNA]</scope>
    <source>
        <strain evidence="8">ATCC 700980 / DSM 13731 / RS-1</strain>
    </source>
</reference>
<feature type="domain" description="Tetrapyrrole methylase" evidence="6">
    <location>
        <begin position="11"/>
        <end position="199"/>
    </location>
</feature>
<dbReference type="InterPro" id="IPR012818">
    <property type="entry name" value="CbiE"/>
</dbReference>
<dbReference type="eggNOG" id="COG2242">
    <property type="taxonomic scope" value="Bacteria"/>
</dbReference>
<dbReference type="InterPro" id="IPR014008">
    <property type="entry name" value="Cbl_synth_MTase_CbiT"/>
</dbReference>
<dbReference type="GO" id="GO:0032259">
    <property type="term" value="P:methylation"/>
    <property type="evidence" value="ECO:0007669"/>
    <property type="project" value="UniProtKB-KW"/>
</dbReference>
<dbReference type="SUPFAM" id="SSF53335">
    <property type="entry name" value="S-adenosyl-L-methionine-dependent methyltransferases"/>
    <property type="match status" value="1"/>
</dbReference>
<dbReference type="Proteomes" id="UP000009071">
    <property type="component" value="Chromosome"/>
</dbReference>
<dbReference type="HOGENOM" id="CLU_031955_1_2_7"/>
<keyword evidence="8" id="KW-1185">Reference proteome</keyword>
<evidence type="ECO:0000256" key="3">
    <source>
        <dbReference type="ARBA" id="ARBA00022603"/>
    </source>
</evidence>
<evidence type="ECO:0000256" key="5">
    <source>
        <dbReference type="ARBA" id="ARBA00022691"/>
    </source>
</evidence>
<dbReference type="SUPFAM" id="SSF53790">
    <property type="entry name" value="Tetrapyrrole methylase"/>
    <property type="match status" value="1"/>
</dbReference>
<dbReference type="Pfam" id="PF00590">
    <property type="entry name" value="TP_methylase"/>
    <property type="match status" value="1"/>
</dbReference>
<dbReference type="GO" id="GO:0008276">
    <property type="term" value="F:protein methyltransferase activity"/>
    <property type="evidence" value="ECO:0007669"/>
    <property type="project" value="InterPro"/>
</dbReference>
<dbReference type="InterPro" id="IPR006365">
    <property type="entry name" value="Cbl_synth_CobL"/>
</dbReference>
<dbReference type="InterPro" id="IPR000878">
    <property type="entry name" value="4pyrrol_Mease"/>
</dbReference>
<protein>
    <submittedName>
        <fullName evidence="7">Cobalt-precorrin-6Y C(5)-methyltransferase</fullName>
    </submittedName>
</protein>
<evidence type="ECO:0000256" key="4">
    <source>
        <dbReference type="ARBA" id="ARBA00022679"/>
    </source>
</evidence>
<dbReference type="AlphaFoldDB" id="C4XLU1"/>
<proteinExistence type="predicted"/>
<comment type="pathway">
    <text evidence="1">Cofactor biosynthesis; adenosylcobalamin biosynthesis.</text>
</comment>
<gene>
    <name evidence="7" type="primary">cbiET</name>
    <name evidence="7" type="ordered locus">DMR_11880</name>
</gene>
<organism evidence="7 8">
    <name type="scientific">Solidesulfovibrio magneticus (strain ATCC 700980 / DSM 13731 / RS-1)</name>
    <name type="common">Desulfovibrio magneticus</name>
    <dbReference type="NCBI Taxonomy" id="573370"/>
    <lineage>
        <taxon>Bacteria</taxon>
        <taxon>Pseudomonadati</taxon>
        <taxon>Thermodesulfobacteriota</taxon>
        <taxon>Desulfovibrionia</taxon>
        <taxon>Desulfovibrionales</taxon>
        <taxon>Desulfovibrionaceae</taxon>
        <taxon>Solidesulfovibrio</taxon>
    </lineage>
</organism>
<dbReference type="Gene3D" id="3.40.1010.10">
    <property type="entry name" value="Cobalt-precorrin-4 Transmethylase, Domain 1"/>
    <property type="match status" value="1"/>
</dbReference>
<keyword evidence="5" id="KW-0949">S-adenosyl-L-methionine</keyword>
<dbReference type="KEGG" id="dma:DMR_11880"/>
<accession>C4XLU1</accession>
<keyword evidence="4" id="KW-0808">Transferase</keyword>
<dbReference type="InterPro" id="IPR014777">
    <property type="entry name" value="4pyrrole_Mease_sub1"/>
</dbReference>
<keyword evidence="3" id="KW-0489">Methyltransferase</keyword>
<evidence type="ECO:0000313" key="7">
    <source>
        <dbReference type="EMBL" id="BAH74679.1"/>
    </source>
</evidence>
<dbReference type="EMBL" id="AP010904">
    <property type="protein sequence ID" value="BAH74679.1"/>
    <property type="molecule type" value="Genomic_DNA"/>
</dbReference>
<dbReference type="NCBIfam" id="TIGR02469">
    <property type="entry name" value="CbiT"/>
    <property type="match status" value="1"/>
</dbReference>
<dbReference type="CDD" id="cd11644">
    <property type="entry name" value="Precorrin-6Y-MT"/>
    <property type="match status" value="1"/>
</dbReference>
<evidence type="ECO:0000259" key="6">
    <source>
        <dbReference type="Pfam" id="PF00590"/>
    </source>
</evidence>
<dbReference type="PANTHER" id="PTHR43182:SF1">
    <property type="entry name" value="COBALT-PRECORRIN-7 C(5)-METHYLTRANSFERASE"/>
    <property type="match status" value="1"/>
</dbReference>
<name>C4XLU1_SOLM1</name>
<dbReference type="InterPro" id="IPR014776">
    <property type="entry name" value="4pyrrole_Mease_sub2"/>
</dbReference>
<dbReference type="Pfam" id="PF01135">
    <property type="entry name" value="PCMT"/>
    <property type="match status" value="1"/>
</dbReference>
<dbReference type="eggNOG" id="COG2241">
    <property type="taxonomic scope" value="Bacteria"/>
</dbReference>
<dbReference type="InterPro" id="IPR050714">
    <property type="entry name" value="Cobalamin_biosynth_MTase"/>
</dbReference>
<dbReference type="CDD" id="cd02440">
    <property type="entry name" value="AdoMet_MTases"/>
    <property type="match status" value="1"/>
</dbReference>
<dbReference type="GO" id="GO:0009236">
    <property type="term" value="P:cobalamin biosynthetic process"/>
    <property type="evidence" value="ECO:0007669"/>
    <property type="project" value="UniProtKB-UniPathway"/>
</dbReference>
<evidence type="ECO:0000256" key="2">
    <source>
        <dbReference type="ARBA" id="ARBA00022573"/>
    </source>
</evidence>
<keyword evidence="2" id="KW-0169">Cobalamin biosynthesis</keyword>